<organism evidence="9 10">
    <name type="scientific">Rhypophila decipiens</name>
    <dbReference type="NCBI Taxonomy" id="261697"/>
    <lineage>
        <taxon>Eukaryota</taxon>
        <taxon>Fungi</taxon>
        <taxon>Dikarya</taxon>
        <taxon>Ascomycota</taxon>
        <taxon>Pezizomycotina</taxon>
        <taxon>Sordariomycetes</taxon>
        <taxon>Sordariomycetidae</taxon>
        <taxon>Sordariales</taxon>
        <taxon>Naviculisporaceae</taxon>
        <taxon>Rhypophila</taxon>
    </lineage>
</organism>
<feature type="compositionally biased region" description="Low complexity" evidence="7">
    <location>
        <begin position="98"/>
        <end position="108"/>
    </location>
</feature>
<dbReference type="GO" id="GO:0006351">
    <property type="term" value="P:DNA-templated transcription"/>
    <property type="evidence" value="ECO:0007669"/>
    <property type="project" value="InterPro"/>
</dbReference>
<comment type="caution">
    <text evidence="9">The sequence shown here is derived from an EMBL/GenBank/DDBJ whole genome shotgun (WGS) entry which is preliminary data.</text>
</comment>
<evidence type="ECO:0000256" key="7">
    <source>
        <dbReference type="SAM" id="MobiDB-lite"/>
    </source>
</evidence>
<dbReference type="GO" id="GO:0005634">
    <property type="term" value="C:nucleus"/>
    <property type="evidence" value="ECO:0007669"/>
    <property type="project" value="TreeGrafter"/>
</dbReference>
<dbReference type="InterPro" id="IPR051430">
    <property type="entry name" value="Fungal_TF_Env_Response"/>
</dbReference>
<dbReference type="PROSITE" id="PS00463">
    <property type="entry name" value="ZN2_CY6_FUNGAL_1"/>
    <property type="match status" value="1"/>
</dbReference>
<evidence type="ECO:0000313" key="10">
    <source>
        <dbReference type="Proteomes" id="UP001301769"/>
    </source>
</evidence>
<keyword evidence="4" id="KW-0238">DNA-binding</keyword>
<keyword evidence="3" id="KW-0805">Transcription regulation</keyword>
<keyword evidence="10" id="KW-1185">Reference proteome</keyword>
<dbReference type="Pfam" id="PF00172">
    <property type="entry name" value="Zn_clus"/>
    <property type="match status" value="1"/>
</dbReference>
<evidence type="ECO:0000256" key="1">
    <source>
        <dbReference type="ARBA" id="ARBA00022723"/>
    </source>
</evidence>
<accession>A0AAN6YAA6</accession>
<proteinExistence type="predicted"/>
<dbReference type="SMART" id="SM00906">
    <property type="entry name" value="Fungal_trans"/>
    <property type="match status" value="1"/>
</dbReference>
<evidence type="ECO:0000259" key="8">
    <source>
        <dbReference type="PROSITE" id="PS50048"/>
    </source>
</evidence>
<dbReference type="EMBL" id="MU858078">
    <property type="protein sequence ID" value="KAK4215584.1"/>
    <property type="molecule type" value="Genomic_DNA"/>
</dbReference>
<keyword evidence="1" id="KW-0479">Metal-binding</keyword>
<keyword evidence="2" id="KW-0862">Zinc</keyword>
<dbReference type="PANTHER" id="PTHR31944">
    <property type="entry name" value="HEME-RESPONSIVE ZINC FINGER TRANSCRIPTION FACTOR HAP1"/>
    <property type="match status" value="1"/>
</dbReference>
<dbReference type="InterPro" id="IPR007219">
    <property type="entry name" value="XnlR_reg_dom"/>
</dbReference>
<dbReference type="GO" id="GO:0000978">
    <property type="term" value="F:RNA polymerase II cis-regulatory region sequence-specific DNA binding"/>
    <property type="evidence" value="ECO:0007669"/>
    <property type="project" value="TreeGrafter"/>
</dbReference>
<dbReference type="GO" id="GO:0001228">
    <property type="term" value="F:DNA-binding transcription activator activity, RNA polymerase II-specific"/>
    <property type="evidence" value="ECO:0007669"/>
    <property type="project" value="TreeGrafter"/>
</dbReference>
<feature type="compositionally biased region" description="Low complexity" evidence="7">
    <location>
        <begin position="596"/>
        <end position="608"/>
    </location>
</feature>
<evidence type="ECO:0000256" key="3">
    <source>
        <dbReference type="ARBA" id="ARBA00023015"/>
    </source>
</evidence>
<feature type="region of interest" description="Disordered" evidence="7">
    <location>
        <begin position="124"/>
        <end position="148"/>
    </location>
</feature>
<feature type="compositionally biased region" description="Polar residues" evidence="7">
    <location>
        <begin position="85"/>
        <end position="97"/>
    </location>
</feature>
<feature type="domain" description="Zn(2)-C6 fungal-type" evidence="8">
    <location>
        <begin position="20"/>
        <end position="50"/>
    </location>
</feature>
<dbReference type="AlphaFoldDB" id="A0AAN6YAA6"/>
<dbReference type="PROSITE" id="PS50048">
    <property type="entry name" value="ZN2_CY6_FUNGAL_2"/>
    <property type="match status" value="1"/>
</dbReference>
<keyword evidence="6" id="KW-0539">Nucleus</keyword>
<dbReference type="CDD" id="cd12148">
    <property type="entry name" value="fungal_TF_MHR"/>
    <property type="match status" value="1"/>
</dbReference>
<dbReference type="PANTHER" id="PTHR31944:SF131">
    <property type="entry name" value="HEME-RESPONSIVE ZINC FINGER TRANSCRIPTION FACTOR HAP1"/>
    <property type="match status" value="1"/>
</dbReference>
<evidence type="ECO:0000256" key="6">
    <source>
        <dbReference type="ARBA" id="ARBA00023242"/>
    </source>
</evidence>
<name>A0AAN6YAA6_9PEZI</name>
<evidence type="ECO:0000256" key="2">
    <source>
        <dbReference type="ARBA" id="ARBA00022833"/>
    </source>
</evidence>
<feature type="compositionally biased region" description="Polar residues" evidence="7">
    <location>
        <begin position="130"/>
        <end position="148"/>
    </location>
</feature>
<dbReference type="SUPFAM" id="SSF57701">
    <property type="entry name" value="Zn2/Cys6 DNA-binding domain"/>
    <property type="match status" value="1"/>
</dbReference>
<evidence type="ECO:0000256" key="5">
    <source>
        <dbReference type="ARBA" id="ARBA00023163"/>
    </source>
</evidence>
<dbReference type="InterPro" id="IPR036864">
    <property type="entry name" value="Zn2-C6_fun-type_DNA-bd_sf"/>
</dbReference>
<dbReference type="Gene3D" id="4.10.240.10">
    <property type="entry name" value="Zn(2)-C6 fungal-type DNA-binding domain"/>
    <property type="match status" value="1"/>
</dbReference>
<reference evidence="9" key="1">
    <citation type="journal article" date="2023" name="Mol. Phylogenet. Evol.">
        <title>Genome-scale phylogeny and comparative genomics of the fungal order Sordariales.</title>
        <authorList>
            <person name="Hensen N."/>
            <person name="Bonometti L."/>
            <person name="Westerberg I."/>
            <person name="Brannstrom I.O."/>
            <person name="Guillou S."/>
            <person name="Cros-Aarteil S."/>
            <person name="Calhoun S."/>
            <person name="Haridas S."/>
            <person name="Kuo A."/>
            <person name="Mondo S."/>
            <person name="Pangilinan J."/>
            <person name="Riley R."/>
            <person name="LaButti K."/>
            <person name="Andreopoulos B."/>
            <person name="Lipzen A."/>
            <person name="Chen C."/>
            <person name="Yan M."/>
            <person name="Daum C."/>
            <person name="Ng V."/>
            <person name="Clum A."/>
            <person name="Steindorff A."/>
            <person name="Ohm R.A."/>
            <person name="Martin F."/>
            <person name="Silar P."/>
            <person name="Natvig D.O."/>
            <person name="Lalanne C."/>
            <person name="Gautier V."/>
            <person name="Ament-Velasquez S.L."/>
            <person name="Kruys A."/>
            <person name="Hutchinson M.I."/>
            <person name="Powell A.J."/>
            <person name="Barry K."/>
            <person name="Miller A.N."/>
            <person name="Grigoriev I.V."/>
            <person name="Debuchy R."/>
            <person name="Gladieux P."/>
            <person name="Hiltunen Thoren M."/>
            <person name="Johannesson H."/>
        </authorList>
    </citation>
    <scope>NUCLEOTIDE SEQUENCE</scope>
    <source>
        <strain evidence="9">PSN293</strain>
    </source>
</reference>
<dbReference type="SMART" id="SM00066">
    <property type="entry name" value="GAL4"/>
    <property type="match status" value="1"/>
</dbReference>
<dbReference type="GO" id="GO:0008270">
    <property type="term" value="F:zinc ion binding"/>
    <property type="evidence" value="ECO:0007669"/>
    <property type="project" value="InterPro"/>
</dbReference>
<reference evidence="9" key="2">
    <citation type="submission" date="2023-05" db="EMBL/GenBank/DDBJ databases">
        <authorList>
            <consortium name="Lawrence Berkeley National Laboratory"/>
            <person name="Steindorff A."/>
            <person name="Hensen N."/>
            <person name="Bonometti L."/>
            <person name="Westerberg I."/>
            <person name="Brannstrom I.O."/>
            <person name="Guillou S."/>
            <person name="Cros-Aarteil S."/>
            <person name="Calhoun S."/>
            <person name="Haridas S."/>
            <person name="Kuo A."/>
            <person name="Mondo S."/>
            <person name="Pangilinan J."/>
            <person name="Riley R."/>
            <person name="Labutti K."/>
            <person name="Andreopoulos B."/>
            <person name="Lipzen A."/>
            <person name="Chen C."/>
            <person name="Yanf M."/>
            <person name="Daum C."/>
            <person name="Ng V."/>
            <person name="Clum A."/>
            <person name="Ohm R."/>
            <person name="Martin F."/>
            <person name="Silar P."/>
            <person name="Natvig D."/>
            <person name="Lalanne C."/>
            <person name="Gautier V."/>
            <person name="Ament-Velasquez S.L."/>
            <person name="Kruys A."/>
            <person name="Hutchinson M.I."/>
            <person name="Powell A.J."/>
            <person name="Barry K."/>
            <person name="Miller A.N."/>
            <person name="Grigoriev I.V."/>
            <person name="Debuchy R."/>
            <person name="Gladieux P."/>
            <person name="Thoren M.H."/>
            <person name="Johannesson H."/>
        </authorList>
    </citation>
    <scope>NUCLEOTIDE SEQUENCE</scope>
    <source>
        <strain evidence="9">PSN293</strain>
    </source>
</reference>
<dbReference type="Proteomes" id="UP001301769">
    <property type="component" value="Unassembled WGS sequence"/>
</dbReference>
<feature type="region of interest" description="Disordered" evidence="7">
    <location>
        <begin position="76"/>
        <end position="108"/>
    </location>
</feature>
<feature type="region of interest" description="Disordered" evidence="7">
    <location>
        <begin position="596"/>
        <end position="615"/>
    </location>
</feature>
<dbReference type="InterPro" id="IPR001138">
    <property type="entry name" value="Zn2Cys6_DnaBD"/>
</dbReference>
<gene>
    <name evidence="9" type="ORF">QBC37DRAFT_371848</name>
</gene>
<dbReference type="CDD" id="cd00067">
    <property type="entry name" value="GAL4"/>
    <property type="match status" value="1"/>
</dbReference>
<keyword evidence="5" id="KW-0804">Transcription</keyword>
<evidence type="ECO:0000256" key="4">
    <source>
        <dbReference type="ARBA" id="ARBA00023125"/>
    </source>
</evidence>
<evidence type="ECO:0000313" key="9">
    <source>
        <dbReference type="EMBL" id="KAK4215584.1"/>
    </source>
</evidence>
<sequence>MSESASDPRVKHRRRRPAVSCTLCRKRKIRCNRDSPCSNCVRSKNPTCVYDASVQLPPRHSPDSPSQLLLLPSSLAGRSRSNSSIHSETSPGSTSHANSLQLLSSNSSSNRDFELEKLRSKVRQLEHQKSLPTQTESSSLVAVKQSTETTTSELAGTFHVQHESRPNDQPSRSRIVHDTRVFGQSHWSNGIIQFRDIFQAMEPNLRQQPSQAAASLQKCESLGRFIKTQRLPPWPTPLTSDSIPERSIADQLVECYLQSTETIYRILHIPTFQKEYESVWKSEYNNDTERARAIQVQLKLVLAIGAVSYDESFSLRPSALRWVYEAETWAAEPNMKLRDNMRYIQNSILLLIARELAGVGGDLMWVSTGSLVRTAMYMGLHRDPARLPNRSALDGEIHRRLWNTILELSLSASMSSGGPVLISLGDFDTVPPGNFDDDQLIIPAGSNGGAGPDQAGHHQQRPLPRLEGTWTETSVALALRHTFPLRLAIAKILNDLSASGTYEETLKLDAELRSTYKVLCQTLQSCQESSKTSGGKAGLSQFASGWVDFHMQRFLLALHSPFFGPGLKETTYAFSRKVVVETSVKIWRAAYPGVSSSSASQMSLDMTSPPDQNDSNRQQVNLLARLAICGSGSIRTVPLLAAVSIATELRTQLQEESTSLGPVSIRPDLLAVVHDAKAWTRKCLSVGETNVKAAMLYSLIAAQIDGLIQGLGKEDLAQFLIRASEKAGAEVLAILEQTAAGFSREGYSTGISSGISGAGTGSVDMNGAAGALYLDEMSLGSDVNGPSGGFMEGWDFMYQMPETIFGGGGVVDDGGMMHVEPTMGWMFPQETQH</sequence>
<dbReference type="Pfam" id="PF04082">
    <property type="entry name" value="Fungal_trans"/>
    <property type="match status" value="1"/>
</dbReference>
<protein>
    <recommendedName>
        <fullName evidence="8">Zn(2)-C6 fungal-type domain-containing protein</fullName>
    </recommendedName>
</protein>